<dbReference type="Proteomes" id="UP001557465">
    <property type="component" value="Unassembled WGS sequence"/>
</dbReference>
<dbReference type="PANTHER" id="PTHR33337:SF40">
    <property type="entry name" value="CENP-V_GFA DOMAIN-CONTAINING PROTEIN-RELATED"/>
    <property type="match status" value="1"/>
</dbReference>
<dbReference type="InterPro" id="IPR011057">
    <property type="entry name" value="Mss4-like_sf"/>
</dbReference>
<feature type="domain" description="CENP-V/GFA" evidence="5">
    <location>
        <begin position="11"/>
        <end position="108"/>
    </location>
</feature>
<protein>
    <submittedName>
        <fullName evidence="6">GFA family protein</fullName>
    </submittedName>
</protein>
<name>A0ABV3THF3_9RHOB</name>
<evidence type="ECO:0000313" key="7">
    <source>
        <dbReference type="Proteomes" id="UP001557465"/>
    </source>
</evidence>
<keyword evidence="3" id="KW-0862">Zinc</keyword>
<dbReference type="RefSeq" id="WP_368391122.1">
    <property type="nucleotide sequence ID" value="NZ_JBFRYC010000002.1"/>
</dbReference>
<sequence length="151" mass="16333">MMPQNPTFPTARGGCQCGAIRFTVSEGPAKAGLCHCRMCQRATGNAFAPLFEVPGARVEWQGETPREWASSNISVRGFCPTCGTPLYLRTGDTIEIMAGCFAPDFPYQPCDQGGIEAKVGWLDQLSHLPAHDTYPDLIAQVVSNQAPEERG</sequence>
<dbReference type="Gene3D" id="3.90.1590.10">
    <property type="entry name" value="glutathione-dependent formaldehyde- activating enzyme (gfa)"/>
    <property type="match status" value="1"/>
</dbReference>
<dbReference type="PROSITE" id="PS51891">
    <property type="entry name" value="CENP_V_GFA"/>
    <property type="match status" value="1"/>
</dbReference>
<evidence type="ECO:0000259" key="5">
    <source>
        <dbReference type="PROSITE" id="PS51891"/>
    </source>
</evidence>
<keyword evidence="2" id="KW-0479">Metal-binding</keyword>
<dbReference type="PANTHER" id="PTHR33337">
    <property type="entry name" value="GFA DOMAIN-CONTAINING PROTEIN"/>
    <property type="match status" value="1"/>
</dbReference>
<keyword evidence="7" id="KW-1185">Reference proteome</keyword>
<dbReference type="Pfam" id="PF04828">
    <property type="entry name" value="GFA"/>
    <property type="match status" value="1"/>
</dbReference>
<evidence type="ECO:0000256" key="2">
    <source>
        <dbReference type="ARBA" id="ARBA00022723"/>
    </source>
</evidence>
<comment type="caution">
    <text evidence="6">The sequence shown here is derived from an EMBL/GenBank/DDBJ whole genome shotgun (WGS) entry which is preliminary data.</text>
</comment>
<proteinExistence type="inferred from homology"/>
<comment type="similarity">
    <text evidence="1">Belongs to the Gfa family.</text>
</comment>
<dbReference type="SUPFAM" id="SSF51316">
    <property type="entry name" value="Mss4-like"/>
    <property type="match status" value="1"/>
</dbReference>
<dbReference type="EMBL" id="JBFRYC010000002">
    <property type="protein sequence ID" value="MEX1660945.1"/>
    <property type="molecule type" value="Genomic_DNA"/>
</dbReference>
<evidence type="ECO:0000256" key="4">
    <source>
        <dbReference type="ARBA" id="ARBA00023239"/>
    </source>
</evidence>
<gene>
    <name evidence="6" type="ORF">AB4874_04675</name>
</gene>
<evidence type="ECO:0000256" key="3">
    <source>
        <dbReference type="ARBA" id="ARBA00022833"/>
    </source>
</evidence>
<keyword evidence="4" id="KW-0456">Lyase</keyword>
<dbReference type="InterPro" id="IPR006913">
    <property type="entry name" value="CENP-V/GFA"/>
</dbReference>
<evidence type="ECO:0000256" key="1">
    <source>
        <dbReference type="ARBA" id="ARBA00005495"/>
    </source>
</evidence>
<accession>A0ABV3THF3</accession>
<organism evidence="6 7">
    <name type="scientific">Thioclava arctica</name>
    <dbReference type="NCBI Taxonomy" id="3238301"/>
    <lineage>
        <taxon>Bacteria</taxon>
        <taxon>Pseudomonadati</taxon>
        <taxon>Pseudomonadota</taxon>
        <taxon>Alphaproteobacteria</taxon>
        <taxon>Rhodobacterales</taxon>
        <taxon>Paracoccaceae</taxon>
        <taxon>Thioclava</taxon>
    </lineage>
</organism>
<evidence type="ECO:0000313" key="6">
    <source>
        <dbReference type="EMBL" id="MEX1660945.1"/>
    </source>
</evidence>
<reference evidence="6 7" key="1">
    <citation type="journal article" date="2011" name="Int. J. Syst. Evol. Microbiol.">
        <title>Zhongshania antarctica gen. nov., sp. nov. and Zhongshania guokunii sp. nov., gammaproteobacteria respectively isolated from coastal attached (fast) ice and surface seawater of the Antarctic.</title>
        <authorList>
            <person name="Li H.J."/>
            <person name="Zhang X.Y."/>
            <person name="Chen C.X."/>
            <person name="Zhang Y.J."/>
            <person name="Gao Z.M."/>
            <person name="Yu Y."/>
            <person name="Chen X.L."/>
            <person name="Chen B."/>
            <person name="Zhang Y.Z."/>
        </authorList>
    </citation>
    <scope>NUCLEOTIDE SEQUENCE [LARGE SCALE GENOMIC DNA]</scope>
    <source>
        <strain evidence="6 7">15-R06ZXC-3</strain>
    </source>
</reference>